<evidence type="ECO:0000313" key="3">
    <source>
        <dbReference type="Proteomes" id="UP000006276"/>
    </source>
</evidence>
<protein>
    <submittedName>
        <fullName evidence="2">Uncharacterized protein</fullName>
    </submittedName>
</protein>
<dbReference type="PATRIC" id="fig|1228997.3.peg.1993"/>
<keyword evidence="1" id="KW-0175">Coiled coil</keyword>
<sequence length="43" mass="5244">MKPLNNYQFEFRAYERKQAAKEALKEAKDLENQRKKQNKCKKV</sequence>
<gene>
    <name evidence="2" type="ORF">B739_1992</name>
</gene>
<organism evidence="2 3">
    <name type="scientific">Riemerella anatipestifer RA-CH-1</name>
    <dbReference type="NCBI Taxonomy" id="1228997"/>
    <lineage>
        <taxon>Bacteria</taxon>
        <taxon>Pseudomonadati</taxon>
        <taxon>Bacteroidota</taxon>
        <taxon>Flavobacteriia</taxon>
        <taxon>Flavobacteriales</taxon>
        <taxon>Weeksellaceae</taxon>
        <taxon>Riemerella</taxon>
    </lineage>
</organism>
<name>J9R3X5_RIEAN</name>
<accession>J9R3X5</accession>
<dbReference type="HOGENOM" id="CLU_3238969_0_0_10"/>
<dbReference type="Proteomes" id="UP000006276">
    <property type="component" value="Chromosome"/>
</dbReference>
<dbReference type="EMBL" id="CP003787">
    <property type="protein sequence ID" value="AFR36574.1"/>
    <property type="molecule type" value="Genomic_DNA"/>
</dbReference>
<dbReference type="RefSeq" id="WP_014938837.1">
    <property type="nucleotide sequence ID" value="NC_018609.1"/>
</dbReference>
<keyword evidence="3" id="KW-1185">Reference proteome</keyword>
<feature type="coiled-coil region" evidence="1">
    <location>
        <begin position="13"/>
        <end position="40"/>
    </location>
</feature>
<evidence type="ECO:0000313" key="2">
    <source>
        <dbReference type="EMBL" id="AFR36574.1"/>
    </source>
</evidence>
<evidence type="ECO:0000256" key="1">
    <source>
        <dbReference type="SAM" id="Coils"/>
    </source>
</evidence>
<dbReference type="AlphaFoldDB" id="J9R3X5"/>
<reference evidence="2 3" key="1">
    <citation type="submission" date="2012-09" db="EMBL/GenBank/DDBJ databases">
        <title>Riemerella anatipestifer vaccine strains.</title>
        <authorList>
            <person name="Chun C.A."/>
            <person name="Shu W.M."/>
            <person name="Kang Z.D."/>
            <person name="Jia W.X."/>
        </authorList>
    </citation>
    <scope>NUCLEOTIDE SEQUENCE [LARGE SCALE GENOMIC DNA]</scope>
    <source>
        <strain evidence="2 3">RA-CH-1</strain>
    </source>
</reference>
<dbReference type="KEGG" id="rag:B739_1992"/>
<proteinExistence type="predicted"/>